<dbReference type="Pfam" id="PF01497">
    <property type="entry name" value="Peripla_BP_2"/>
    <property type="match status" value="1"/>
</dbReference>
<dbReference type="AlphaFoldDB" id="A0AAE3P5E3"/>
<evidence type="ECO:0000313" key="3">
    <source>
        <dbReference type="Proteomes" id="UP001144110"/>
    </source>
</evidence>
<evidence type="ECO:0000313" key="2">
    <source>
        <dbReference type="EMBL" id="MDF2953688.1"/>
    </source>
</evidence>
<dbReference type="Proteomes" id="UP001144110">
    <property type="component" value="Unassembled WGS sequence"/>
</dbReference>
<name>A0AAE3P5E3_9BACT</name>
<dbReference type="PANTHER" id="PTHR30535">
    <property type="entry name" value="VITAMIN B12-BINDING PROTEIN"/>
    <property type="match status" value="1"/>
</dbReference>
<feature type="domain" description="Fe/B12 periplasmic-binding" evidence="1">
    <location>
        <begin position="44"/>
        <end position="305"/>
    </location>
</feature>
<dbReference type="InterPro" id="IPR002491">
    <property type="entry name" value="ABC_transptr_periplasmic_BD"/>
</dbReference>
<reference evidence="2" key="1">
    <citation type="submission" date="2022-11" db="EMBL/GenBank/DDBJ databases">
        <title>Candidatus Alkanophaga archaea from heated hydrothermal vent sediment oxidize petroleum alkanes.</title>
        <authorList>
            <person name="Zehnle H."/>
            <person name="Laso-Perez R."/>
            <person name="Lipp J."/>
            <person name="Teske A."/>
            <person name="Wegener G."/>
        </authorList>
    </citation>
    <scope>NUCLEOTIDE SEQUENCE</scope>
    <source>
        <strain evidence="2">MCA70</strain>
    </source>
</reference>
<sequence length="333" mass="38773">MVCRAFYKILSLWILVIFLAGVVFATTYTFTDKRGEKIIIDIPIKRAVIVISYELIPALDLWNQVVGVSVWAEKDCDIYKAFIKLNPDFKKPTVGAGINLNIETILKLKPDLIITWTYVPQVVNYLESKGFKVFTIHPDNLAEFYQVLKIYGKLFEKEKKAEETIKEMKKIFNLIKRRITNIPPEKRKKILHLGGKPTTVSAGIGITNDLINLIGGINPAAPIKQRNIEVSVEKILSWNPDIIFIWGNAGYNENWLFENLQWRHIKAVKNRQVYKLPHWSTWSPRVALVALYMATKTYPEYFKDIDFEKIADEFYHKIFGISYYYVKKHEKEH</sequence>
<gene>
    <name evidence="2" type="ORF">OD816_000933</name>
</gene>
<dbReference type="PANTHER" id="PTHR30535:SF33">
    <property type="entry name" value="PERIPLASMIC BINDING PROTEIN"/>
    <property type="match status" value="1"/>
</dbReference>
<protein>
    <submittedName>
        <fullName evidence="2">ABC-type Fe3+-hydroxamate transport system</fullName>
    </submittedName>
</protein>
<evidence type="ECO:0000259" key="1">
    <source>
        <dbReference type="PROSITE" id="PS50983"/>
    </source>
</evidence>
<proteinExistence type="predicted"/>
<dbReference type="EMBL" id="JAPHEG010000004">
    <property type="protein sequence ID" value="MDF2953688.1"/>
    <property type="molecule type" value="Genomic_DNA"/>
</dbReference>
<dbReference type="Gene3D" id="3.40.50.1980">
    <property type="entry name" value="Nitrogenase molybdenum iron protein domain"/>
    <property type="match status" value="2"/>
</dbReference>
<comment type="caution">
    <text evidence="2">The sequence shown here is derived from an EMBL/GenBank/DDBJ whole genome shotgun (WGS) entry which is preliminary data.</text>
</comment>
<dbReference type="InterPro" id="IPR050902">
    <property type="entry name" value="ABC_Transporter_SBP"/>
</dbReference>
<accession>A0AAE3P5E3</accession>
<dbReference type="SUPFAM" id="SSF53807">
    <property type="entry name" value="Helical backbone' metal receptor"/>
    <property type="match status" value="1"/>
</dbReference>
<dbReference type="PROSITE" id="PS50983">
    <property type="entry name" value="FE_B12_PBP"/>
    <property type="match status" value="1"/>
</dbReference>
<organism evidence="2 3">
    <name type="scientific">Candidatus Thermodesulfobacterium syntrophicum</name>
    <dbReference type="NCBI Taxonomy" id="3060442"/>
    <lineage>
        <taxon>Bacteria</taxon>
        <taxon>Pseudomonadati</taxon>
        <taxon>Thermodesulfobacteriota</taxon>
        <taxon>Thermodesulfobacteria</taxon>
        <taxon>Thermodesulfobacteriales</taxon>
        <taxon>Thermodesulfobacteriaceae</taxon>
        <taxon>Thermodesulfobacterium</taxon>
    </lineage>
</organism>